<dbReference type="SUPFAM" id="SSF56784">
    <property type="entry name" value="HAD-like"/>
    <property type="match status" value="1"/>
</dbReference>
<sequence length="220" mass="24602">MPPIRAIIFDFDGLIVDTESVGYLTWKELYARHGHELAVETYAQAIGTEFNDLYDPRRDLDALTGQPLIWEELELARLEHERELRATLSTLPGVVDRLEEARALGIPCAVASSSPLSWVGTWIDQLELRGYFHHLTTVDDTGKVKPDPSLFLHAAERLQVDPAEALVFEDSLNGLRAAKAAGMRCVVVPGPMTRHLDFEGAFHRAKSLAEVSVRQFMEPL</sequence>
<dbReference type="RefSeq" id="WP_217698864.1">
    <property type="nucleotide sequence ID" value="NZ_FUYE01000001.1"/>
</dbReference>
<proteinExistence type="inferred from homology"/>
<gene>
    <name evidence="4" type="ORF">SAMN02745166_00039</name>
</gene>
<organism evidence="4 5">
    <name type="scientific">Prosthecobacter debontii</name>
    <dbReference type="NCBI Taxonomy" id="48467"/>
    <lineage>
        <taxon>Bacteria</taxon>
        <taxon>Pseudomonadati</taxon>
        <taxon>Verrucomicrobiota</taxon>
        <taxon>Verrucomicrobiia</taxon>
        <taxon>Verrucomicrobiales</taxon>
        <taxon>Verrucomicrobiaceae</taxon>
        <taxon>Prosthecobacter</taxon>
    </lineage>
</organism>
<evidence type="ECO:0000313" key="4">
    <source>
        <dbReference type="EMBL" id="SKA75532.1"/>
    </source>
</evidence>
<protein>
    <submittedName>
        <fullName evidence="4">Putative hydrolase of the HAD superfamily</fullName>
    </submittedName>
</protein>
<dbReference type="EMBL" id="FUYE01000001">
    <property type="protein sequence ID" value="SKA75532.1"/>
    <property type="molecule type" value="Genomic_DNA"/>
</dbReference>
<dbReference type="NCBIfam" id="TIGR01509">
    <property type="entry name" value="HAD-SF-IA-v3"/>
    <property type="match status" value="1"/>
</dbReference>
<dbReference type="PANTHER" id="PTHR18901:SF38">
    <property type="entry name" value="PSEUDOURIDINE-5'-PHOSPHATASE"/>
    <property type="match status" value="1"/>
</dbReference>
<comment type="similarity">
    <text evidence="1">Belongs to the HAD-like hydrolase superfamily. CbbY/CbbZ/Gph/YieH family.</text>
</comment>
<keyword evidence="3 4" id="KW-0378">Hydrolase</keyword>
<dbReference type="Gene3D" id="1.10.150.240">
    <property type="entry name" value="Putative phosphatase, domain 2"/>
    <property type="match status" value="1"/>
</dbReference>
<dbReference type="SFLD" id="SFLDG01129">
    <property type="entry name" value="C1.5:_HAD__Beta-PGM__Phosphata"/>
    <property type="match status" value="1"/>
</dbReference>
<dbReference type="InterPro" id="IPR023198">
    <property type="entry name" value="PGP-like_dom2"/>
</dbReference>
<dbReference type="InterPro" id="IPR036412">
    <property type="entry name" value="HAD-like_sf"/>
</dbReference>
<dbReference type="Pfam" id="PF00702">
    <property type="entry name" value="Hydrolase"/>
    <property type="match status" value="1"/>
</dbReference>
<dbReference type="SFLD" id="SFLDG01135">
    <property type="entry name" value="C1.5.6:_HAD__Beta-PGM__Phospha"/>
    <property type="match status" value="1"/>
</dbReference>
<dbReference type="Proteomes" id="UP000190774">
    <property type="component" value="Unassembled WGS sequence"/>
</dbReference>
<dbReference type="CDD" id="cd16423">
    <property type="entry name" value="HAD_BPGM-like"/>
    <property type="match status" value="1"/>
</dbReference>
<dbReference type="AlphaFoldDB" id="A0A1T4WDX9"/>
<reference evidence="5" key="1">
    <citation type="submission" date="2017-02" db="EMBL/GenBank/DDBJ databases">
        <authorList>
            <person name="Varghese N."/>
            <person name="Submissions S."/>
        </authorList>
    </citation>
    <scope>NUCLEOTIDE SEQUENCE [LARGE SCALE GENOMIC DNA]</scope>
    <source>
        <strain evidence="5">ATCC 700200</strain>
    </source>
</reference>
<accession>A0A1T4WDX9</accession>
<dbReference type="SFLD" id="SFLDS00003">
    <property type="entry name" value="Haloacid_Dehalogenase"/>
    <property type="match status" value="1"/>
</dbReference>
<dbReference type="GO" id="GO:0016787">
    <property type="term" value="F:hydrolase activity"/>
    <property type="evidence" value="ECO:0007669"/>
    <property type="project" value="UniProtKB-KW"/>
</dbReference>
<dbReference type="PANTHER" id="PTHR18901">
    <property type="entry name" value="2-DEOXYGLUCOSE-6-PHOSPHATE PHOSPHATASE 2"/>
    <property type="match status" value="1"/>
</dbReference>
<dbReference type="Gene3D" id="3.40.50.1000">
    <property type="entry name" value="HAD superfamily/HAD-like"/>
    <property type="match status" value="1"/>
</dbReference>
<dbReference type="InterPro" id="IPR023214">
    <property type="entry name" value="HAD_sf"/>
</dbReference>
<keyword evidence="2" id="KW-0479">Metal-binding</keyword>
<dbReference type="STRING" id="48467.SAMN02745166_00039"/>
<dbReference type="InterPro" id="IPR006439">
    <property type="entry name" value="HAD-SF_hydro_IA"/>
</dbReference>
<dbReference type="GO" id="GO:0046872">
    <property type="term" value="F:metal ion binding"/>
    <property type="evidence" value="ECO:0007669"/>
    <property type="project" value="UniProtKB-KW"/>
</dbReference>
<evidence type="ECO:0000256" key="1">
    <source>
        <dbReference type="ARBA" id="ARBA00006171"/>
    </source>
</evidence>
<evidence type="ECO:0000313" key="5">
    <source>
        <dbReference type="Proteomes" id="UP000190774"/>
    </source>
</evidence>
<evidence type="ECO:0000256" key="3">
    <source>
        <dbReference type="ARBA" id="ARBA00022801"/>
    </source>
</evidence>
<dbReference type="FunFam" id="3.40.50.1000:FF:000036">
    <property type="entry name" value="HAD family hydrolase"/>
    <property type="match status" value="1"/>
</dbReference>
<name>A0A1T4WDX9_9BACT</name>
<evidence type="ECO:0000256" key="2">
    <source>
        <dbReference type="ARBA" id="ARBA00022723"/>
    </source>
</evidence>
<dbReference type="NCBIfam" id="TIGR01549">
    <property type="entry name" value="HAD-SF-IA-v1"/>
    <property type="match status" value="1"/>
</dbReference>
<keyword evidence="5" id="KW-1185">Reference proteome</keyword>